<dbReference type="EMBL" id="JXRR01000001">
    <property type="protein sequence ID" value="KIL53031.1"/>
    <property type="molecule type" value="Genomic_DNA"/>
</dbReference>
<dbReference type="InterPro" id="IPR023214">
    <property type="entry name" value="HAD_sf"/>
</dbReference>
<keyword evidence="2" id="KW-1185">Reference proteome</keyword>
<dbReference type="InterPro" id="IPR006379">
    <property type="entry name" value="HAD-SF_hydro_IIB"/>
</dbReference>
<organism evidence="1 2">
    <name type="scientific">Jeotgalibacillus campisalis</name>
    <dbReference type="NCBI Taxonomy" id="220754"/>
    <lineage>
        <taxon>Bacteria</taxon>
        <taxon>Bacillati</taxon>
        <taxon>Bacillota</taxon>
        <taxon>Bacilli</taxon>
        <taxon>Bacillales</taxon>
        <taxon>Caryophanaceae</taxon>
        <taxon>Jeotgalibacillus</taxon>
    </lineage>
</organism>
<dbReference type="InterPro" id="IPR036412">
    <property type="entry name" value="HAD-like_sf"/>
</dbReference>
<dbReference type="Gene3D" id="3.30.1240.10">
    <property type="match status" value="1"/>
</dbReference>
<dbReference type="AlphaFoldDB" id="A0A0C2W8Y4"/>
<accession>A0A0C2W8Y4</accession>
<dbReference type="PATRIC" id="fig|220754.4.peg.368"/>
<dbReference type="SUPFAM" id="SSF56784">
    <property type="entry name" value="HAD-like"/>
    <property type="match status" value="1"/>
</dbReference>
<sequence>MSSWLACIDLDGTLLTSSEQVTPYTRSVLQNFRAEGNKVALVTGRHPRTAFPIKQMCGDIDGLACFNGSWVMNAAGRQIHAASFNKDVKQALVKEVRELNVPVVWSVDDALYVTNEQVFFPYDHRYVPVINGHPPPEKEVFKITLLLENDERRKEINHWCKGLYGVECIESSKRTMDLMPLNQSKGNALEKLAATFDIPLANTIAIGNWDNDLSMLEKAEIGVAMTNSSKSLFSIANEIAGHHDDHGVARWLAARCPSRLSKV</sequence>
<dbReference type="Pfam" id="PF08282">
    <property type="entry name" value="Hydrolase_3"/>
    <property type="match status" value="1"/>
</dbReference>
<dbReference type="PANTHER" id="PTHR10000:SF8">
    <property type="entry name" value="HAD SUPERFAMILY HYDROLASE-LIKE, TYPE 3"/>
    <property type="match status" value="1"/>
</dbReference>
<dbReference type="SFLD" id="SFLDS00003">
    <property type="entry name" value="Haloacid_Dehalogenase"/>
    <property type="match status" value="1"/>
</dbReference>
<name>A0A0C2W8Y4_9BACL</name>
<comment type="caution">
    <text evidence="1">The sequence shown here is derived from an EMBL/GenBank/DDBJ whole genome shotgun (WGS) entry which is preliminary data.</text>
</comment>
<dbReference type="Proteomes" id="UP000031972">
    <property type="component" value="Unassembled WGS sequence"/>
</dbReference>
<dbReference type="PROSITE" id="PS01228">
    <property type="entry name" value="COF_1"/>
    <property type="match status" value="1"/>
</dbReference>
<dbReference type="NCBIfam" id="TIGR00099">
    <property type="entry name" value="Cof-subfamily"/>
    <property type="match status" value="1"/>
</dbReference>
<dbReference type="GO" id="GO:0000287">
    <property type="term" value="F:magnesium ion binding"/>
    <property type="evidence" value="ECO:0007669"/>
    <property type="project" value="TreeGrafter"/>
</dbReference>
<dbReference type="RefSeq" id="WP_052476665.1">
    <property type="nucleotide sequence ID" value="NZ_JXRR01000001.1"/>
</dbReference>
<reference evidence="1 2" key="1">
    <citation type="submission" date="2015-01" db="EMBL/GenBank/DDBJ databases">
        <title>Jeotgalibacillus campisalis genome sequencing.</title>
        <authorList>
            <person name="Goh K.M."/>
            <person name="Chan K.-G."/>
            <person name="Yaakop A.S."/>
            <person name="Ee R."/>
            <person name="Gan H.M."/>
            <person name="Chan C.S."/>
        </authorList>
    </citation>
    <scope>NUCLEOTIDE SEQUENCE [LARGE SCALE GENOMIC DNA]</scope>
    <source>
        <strain evidence="1 2">SF-57</strain>
    </source>
</reference>
<dbReference type="InterPro" id="IPR000150">
    <property type="entry name" value="Cof"/>
</dbReference>
<dbReference type="PANTHER" id="PTHR10000">
    <property type="entry name" value="PHOSPHOSERINE PHOSPHATASE"/>
    <property type="match status" value="1"/>
</dbReference>
<dbReference type="SFLD" id="SFLDG01140">
    <property type="entry name" value="C2.B:_Phosphomannomutase_and_P"/>
    <property type="match status" value="1"/>
</dbReference>
<dbReference type="NCBIfam" id="TIGR01484">
    <property type="entry name" value="HAD-SF-IIB"/>
    <property type="match status" value="1"/>
</dbReference>
<dbReference type="Gene3D" id="3.40.50.1000">
    <property type="entry name" value="HAD superfamily/HAD-like"/>
    <property type="match status" value="1"/>
</dbReference>
<dbReference type="GO" id="GO:0016791">
    <property type="term" value="F:phosphatase activity"/>
    <property type="evidence" value="ECO:0007669"/>
    <property type="project" value="TreeGrafter"/>
</dbReference>
<gene>
    <name evidence="1" type="ORF">KR50_03600</name>
</gene>
<proteinExistence type="predicted"/>
<evidence type="ECO:0000313" key="1">
    <source>
        <dbReference type="EMBL" id="KIL53031.1"/>
    </source>
</evidence>
<protein>
    <submittedName>
        <fullName evidence="1">Uncharacterized protein</fullName>
    </submittedName>
</protein>
<evidence type="ECO:0000313" key="2">
    <source>
        <dbReference type="Proteomes" id="UP000031972"/>
    </source>
</evidence>
<dbReference type="GO" id="GO:0005829">
    <property type="term" value="C:cytosol"/>
    <property type="evidence" value="ECO:0007669"/>
    <property type="project" value="TreeGrafter"/>
</dbReference>